<evidence type="ECO:0000256" key="2">
    <source>
        <dbReference type="SAM" id="SignalP"/>
    </source>
</evidence>
<feature type="compositionally biased region" description="Basic residues" evidence="1">
    <location>
        <begin position="305"/>
        <end position="314"/>
    </location>
</feature>
<dbReference type="Gene3D" id="2.50.20.10">
    <property type="entry name" value="Lipoprotein localisation LolA/LolB/LppX"/>
    <property type="match status" value="1"/>
</dbReference>
<dbReference type="EMBL" id="JAGIOE010000001">
    <property type="protein sequence ID" value="MBP2373202.1"/>
    <property type="molecule type" value="Genomic_DNA"/>
</dbReference>
<dbReference type="InterPro" id="IPR029046">
    <property type="entry name" value="LolA/LolB/LppX"/>
</dbReference>
<dbReference type="SUPFAM" id="SSF89392">
    <property type="entry name" value="Prokaryotic lipoproteins and lipoprotein localization factors"/>
    <property type="match status" value="1"/>
</dbReference>
<dbReference type="InterPro" id="IPR004564">
    <property type="entry name" value="OM_lipoprot_carrier_LolA-like"/>
</dbReference>
<feature type="region of interest" description="Disordered" evidence="1">
    <location>
        <begin position="284"/>
        <end position="338"/>
    </location>
</feature>
<feature type="chain" id="PRO_5045327670" evidence="2">
    <location>
        <begin position="33"/>
        <end position="410"/>
    </location>
</feature>
<feature type="region of interest" description="Disordered" evidence="1">
    <location>
        <begin position="67"/>
        <end position="95"/>
    </location>
</feature>
<protein>
    <submittedName>
        <fullName evidence="3">Outer membrane lipoprotein-sorting protein</fullName>
    </submittedName>
</protein>
<dbReference type="PROSITE" id="PS00221">
    <property type="entry name" value="MIP"/>
    <property type="match status" value="1"/>
</dbReference>
<dbReference type="CDD" id="cd16325">
    <property type="entry name" value="LolA"/>
    <property type="match status" value="1"/>
</dbReference>
<dbReference type="PANTHER" id="PTHR37507:SF2">
    <property type="entry name" value="SPORULATION PROTEIN YDCC"/>
    <property type="match status" value="1"/>
</dbReference>
<name>A0ABS4WAI2_9MICC</name>
<evidence type="ECO:0000313" key="4">
    <source>
        <dbReference type="Proteomes" id="UP000766570"/>
    </source>
</evidence>
<dbReference type="InterPro" id="IPR022357">
    <property type="entry name" value="MIP_CS"/>
</dbReference>
<evidence type="ECO:0000256" key="1">
    <source>
        <dbReference type="SAM" id="MobiDB-lite"/>
    </source>
</evidence>
<proteinExistence type="predicted"/>
<sequence>MKPAVLKKWIPAVLAPAVIAAFAIGASISADAQVQLEPKTPQQVLQMIAGSKVTDFSGSTSTTLDLGIPQLPDLGSNGTMATPGPGASASPDSTTAPDEANLMDMLAALSGTHEAQVYVDGPNKARIQVLDGMDEQNFIRNGSSLWHYDSSNNTADHMVVPGFPHMIAPKHSTMPPTPGAVADTLLAAMGPSTDMSVADGTRIANRDVYTLELVPRSVDSLVAKVSIGVDAATGAPLQVVVDAVGQTNPAVSVGFTTFTPGTPAANIFEFNPPAGAKVNEHKVPPQALKHNPGHKPDAANPGNKLGHKPGKAKPGKQPGHRLDAAKPGHKNAMQVPDSIKGTGWDTVVVVPAKEVPKELSGNAMLNQLATPVQGGKLLHTSLLNVLLTQDGRMVLGPVSLARLQAVANGQ</sequence>
<feature type="signal peptide" evidence="2">
    <location>
        <begin position="1"/>
        <end position="32"/>
    </location>
</feature>
<comment type="caution">
    <text evidence="3">The sequence shown here is derived from an EMBL/GenBank/DDBJ whole genome shotgun (WGS) entry which is preliminary data.</text>
</comment>
<keyword evidence="4" id="KW-1185">Reference proteome</keyword>
<keyword evidence="3" id="KW-0449">Lipoprotein</keyword>
<accession>A0ABS4WAI2</accession>
<dbReference type="InterPro" id="IPR052944">
    <property type="entry name" value="Sporulation_related"/>
</dbReference>
<keyword evidence="2" id="KW-0732">Signal</keyword>
<organism evidence="3 4">
    <name type="scientific">Paeniglutamicibacter psychrophenolicus</name>
    <dbReference type="NCBI Taxonomy" id="257454"/>
    <lineage>
        <taxon>Bacteria</taxon>
        <taxon>Bacillati</taxon>
        <taxon>Actinomycetota</taxon>
        <taxon>Actinomycetes</taxon>
        <taxon>Micrococcales</taxon>
        <taxon>Micrococcaceae</taxon>
        <taxon>Paeniglutamicibacter</taxon>
    </lineage>
</organism>
<dbReference type="PANTHER" id="PTHR37507">
    <property type="entry name" value="SPORULATION PROTEIN YDCC"/>
    <property type="match status" value="1"/>
</dbReference>
<evidence type="ECO:0000313" key="3">
    <source>
        <dbReference type="EMBL" id="MBP2373202.1"/>
    </source>
</evidence>
<dbReference type="RefSeq" id="WP_209906413.1">
    <property type="nucleotide sequence ID" value="NZ_BAAAMI010000019.1"/>
</dbReference>
<gene>
    <name evidence="3" type="ORF">JOF46_001114</name>
</gene>
<reference evidence="3 4" key="1">
    <citation type="submission" date="2021-03" db="EMBL/GenBank/DDBJ databases">
        <title>Sequencing the genomes of 1000 actinobacteria strains.</title>
        <authorList>
            <person name="Klenk H.-P."/>
        </authorList>
    </citation>
    <scope>NUCLEOTIDE SEQUENCE [LARGE SCALE GENOMIC DNA]</scope>
    <source>
        <strain evidence="3 4">DSM 15454</strain>
    </source>
</reference>
<dbReference type="Proteomes" id="UP000766570">
    <property type="component" value="Unassembled WGS sequence"/>
</dbReference>